<reference evidence="3" key="1">
    <citation type="submission" date="2018-06" db="EMBL/GenBank/DDBJ databases">
        <authorList>
            <person name="Zhirakovskaya E."/>
        </authorList>
    </citation>
    <scope>NUCLEOTIDE SEQUENCE</scope>
</reference>
<dbReference type="GO" id="GO:0004665">
    <property type="term" value="F:prephenate dehydrogenase (NADP+) activity"/>
    <property type="evidence" value="ECO:0007669"/>
    <property type="project" value="InterPro"/>
</dbReference>
<dbReference type="GO" id="GO:0006571">
    <property type="term" value="P:tyrosine biosynthetic process"/>
    <property type="evidence" value="ECO:0007669"/>
    <property type="project" value="InterPro"/>
</dbReference>
<sequence>MQSMGVIGLGAFGQLLAQQLRPWFTIKATDPSAEAAKFAKQHDIPLVPLQEAAACKYVVLAVPVLQIEPVVKAIAQHVKPGATVLDVASVKLGPCAAMDSGLPEYVRIIGTHPLFGPQSAKTGLQDLKVSICPIRGVRCTRTRRMIEFLRTNLLLDAFASDPKSHDQDMAMVQGLTHLVAKVLHQMRPLPAEQTTLSFDLLVQSMQLVEGDSEELFKAIERENPYSTEVRDKFFRLIDELRHSLEQDKGQA</sequence>
<proteinExistence type="predicted"/>
<organism evidence="3">
    <name type="scientific">hydrothermal vent metagenome</name>
    <dbReference type="NCBI Taxonomy" id="652676"/>
    <lineage>
        <taxon>unclassified sequences</taxon>
        <taxon>metagenomes</taxon>
        <taxon>ecological metagenomes</taxon>
    </lineage>
</organism>
<name>A0A3B0RGH4_9ZZZZ</name>
<dbReference type="Pfam" id="PF20463">
    <property type="entry name" value="PDH_C"/>
    <property type="match status" value="1"/>
</dbReference>
<dbReference type="SUPFAM" id="SSF48179">
    <property type="entry name" value="6-phosphogluconate dehydrogenase C-terminal domain-like"/>
    <property type="match status" value="1"/>
</dbReference>
<evidence type="ECO:0000259" key="2">
    <source>
        <dbReference type="PROSITE" id="PS51176"/>
    </source>
</evidence>
<protein>
    <recommendedName>
        <fullName evidence="2">Prephenate/arogenate dehydrogenase domain-containing protein</fullName>
    </recommendedName>
</protein>
<dbReference type="GO" id="GO:0070403">
    <property type="term" value="F:NAD+ binding"/>
    <property type="evidence" value="ECO:0007669"/>
    <property type="project" value="InterPro"/>
</dbReference>
<dbReference type="PROSITE" id="PS51176">
    <property type="entry name" value="PDH_ADH"/>
    <property type="match status" value="1"/>
</dbReference>
<accession>A0A3B0RGH4</accession>
<dbReference type="InterPro" id="IPR036291">
    <property type="entry name" value="NAD(P)-bd_dom_sf"/>
</dbReference>
<dbReference type="InterPro" id="IPR046826">
    <property type="entry name" value="PDH_N"/>
</dbReference>
<dbReference type="Gene3D" id="3.40.50.720">
    <property type="entry name" value="NAD(P)-binding Rossmann-like Domain"/>
    <property type="match status" value="1"/>
</dbReference>
<dbReference type="InterPro" id="IPR003099">
    <property type="entry name" value="Prephen_DH"/>
</dbReference>
<evidence type="ECO:0000313" key="3">
    <source>
        <dbReference type="EMBL" id="VAV87228.1"/>
    </source>
</evidence>
<gene>
    <name evidence="3" type="ORF">MNBD_ALPHA06-2142</name>
</gene>
<dbReference type="GO" id="GO:0008977">
    <property type="term" value="F:prephenate dehydrogenase (NAD+) activity"/>
    <property type="evidence" value="ECO:0007669"/>
    <property type="project" value="InterPro"/>
</dbReference>
<dbReference type="InterPro" id="IPR050812">
    <property type="entry name" value="Preph/Arog_dehydrog"/>
</dbReference>
<dbReference type="InterPro" id="IPR008927">
    <property type="entry name" value="6-PGluconate_DH-like_C_sf"/>
</dbReference>
<keyword evidence="1" id="KW-0560">Oxidoreductase</keyword>
<dbReference type="PANTHER" id="PTHR21363">
    <property type="entry name" value="PREPHENATE DEHYDROGENASE"/>
    <property type="match status" value="1"/>
</dbReference>
<feature type="domain" description="Prephenate/arogenate dehydrogenase" evidence="2">
    <location>
        <begin position="2"/>
        <end position="251"/>
    </location>
</feature>
<dbReference type="Pfam" id="PF02153">
    <property type="entry name" value="PDH_N"/>
    <property type="match status" value="1"/>
</dbReference>
<dbReference type="AlphaFoldDB" id="A0A3B0RGH4"/>
<dbReference type="InterPro" id="IPR046825">
    <property type="entry name" value="PDH_C"/>
</dbReference>
<dbReference type="EMBL" id="UOEE01000032">
    <property type="protein sequence ID" value="VAV87228.1"/>
    <property type="molecule type" value="Genomic_DNA"/>
</dbReference>
<dbReference type="SUPFAM" id="SSF51735">
    <property type="entry name" value="NAD(P)-binding Rossmann-fold domains"/>
    <property type="match status" value="1"/>
</dbReference>
<dbReference type="PANTHER" id="PTHR21363:SF0">
    <property type="entry name" value="PREPHENATE DEHYDROGENASE [NADP(+)]"/>
    <property type="match status" value="1"/>
</dbReference>
<evidence type="ECO:0000256" key="1">
    <source>
        <dbReference type="ARBA" id="ARBA00023002"/>
    </source>
</evidence>